<gene>
    <name evidence="1" type="ORF">EVAR_97583_1</name>
</gene>
<organism evidence="1 2">
    <name type="scientific">Eumeta variegata</name>
    <name type="common">Bagworm moth</name>
    <name type="synonym">Eumeta japonica</name>
    <dbReference type="NCBI Taxonomy" id="151549"/>
    <lineage>
        <taxon>Eukaryota</taxon>
        <taxon>Metazoa</taxon>
        <taxon>Ecdysozoa</taxon>
        <taxon>Arthropoda</taxon>
        <taxon>Hexapoda</taxon>
        <taxon>Insecta</taxon>
        <taxon>Pterygota</taxon>
        <taxon>Neoptera</taxon>
        <taxon>Endopterygota</taxon>
        <taxon>Lepidoptera</taxon>
        <taxon>Glossata</taxon>
        <taxon>Ditrysia</taxon>
        <taxon>Tineoidea</taxon>
        <taxon>Psychidae</taxon>
        <taxon>Oiketicinae</taxon>
        <taxon>Eumeta</taxon>
    </lineage>
</organism>
<proteinExistence type="predicted"/>
<keyword evidence="2" id="KW-1185">Reference proteome</keyword>
<sequence>MTQLQQILGQAANVGAFVSRRDVTNSNSAPRSVIFKESSTHLSTMTFKVLISASSRLIAAVRSESFDSRVYATGYPASLLPTDIQSVDDKWGPHAKSQIWAVLNQRVPPFSETSTAHLSARKRSVGG</sequence>
<name>A0A4C1WNP0_EUMVA</name>
<dbReference type="EMBL" id="BGZK01000613">
    <property type="protein sequence ID" value="GBP52988.1"/>
    <property type="molecule type" value="Genomic_DNA"/>
</dbReference>
<comment type="caution">
    <text evidence="1">The sequence shown here is derived from an EMBL/GenBank/DDBJ whole genome shotgun (WGS) entry which is preliminary data.</text>
</comment>
<reference evidence="1 2" key="1">
    <citation type="journal article" date="2019" name="Commun. Biol.">
        <title>The bagworm genome reveals a unique fibroin gene that provides high tensile strength.</title>
        <authorList>
            <person name="Kono N."/>
            <person name="Nakamura H."/>
            <person name="Ohtoshi R."/>
            <person name="Tomita M."/>
            <person name="Numata K."/>
            <person name="Arakawa K."/>
        </authorList>
    </citation>
    <scope>NUCLEOTIDE SEQUENCE [LARGE SCALE GENOMIC DNA]</scope>
</reference>
<protein>
    <submittedName>
        <fullName evidence="1">Uncharacterized protein</fullName>
    </submittedName>
</protein>
<evidence type="ECO:0000313" key="1">
    <source>
        <dbReference type="EMBL" id="GBP52988.1"/>
    </source>
</evidence>
<dbReference type="Proteomes" id="UP000299102">
    <property type="component" value="Unassembled WGS sequence"/>
</dbReference>
<evidence type="ECO:0000313" key="2">
    <source>
        <dbReference type="Proteomes" id="UP000299102"/>
    </source>
</evidence>
<accession>A0A4C1WNP0</accession>
<dbReference type="AlphaFoldDB" id="A0A4C1WNP0"/>